<comment type="caution">
    <text evidence="3">The sequence shown here is derived from an EMBL/GenBank/DDBJ whole genome shotgun (WGS) entry which is preliminary data.</text>
</comment>
<dbReference type="AlphaFoldDB" id="R1HRA0"/>
<evidence type="ECO:0008006" key="5">
    <source>
        <dbReference type="Google" id="ProtNLM"/>
    </source>
</evidence>
<proteinExistence type="predicted"/>
<dbReference type="eggNOG" id="ENOG50330Z7">
    <property type="taxonomic scope" value="Bacteria"/>
</dbReference>
<feature type="region of interest" description="Disordered" evidence="1">
    <location>
        <begin position="1"/>
        <end position="22"/>
    </location>
</feature>
<feature type="transmembrane region" description="Helical" evidence="2">
    <location>
        <begin position="101"/>
        <end position="120"/>
    </location>
</feature>
<evidence type="ECO:0000313" key="3">
    <source>
        <dbReference type="EMBL" id="EOD66075.1"/>
    </source>
</evidence>
<feature type="transmembrane region" description="Helical" evidence="2">
    <location>
        <begin position="77"/>
        <end position="94"/>
    </location>
</feature>
<evidence type="ECO:0000256" key="1">
    <source>
        <dbReference type="SAM" id="MobiDB-lite"/>
    </source>
</evidence>
<evidence type="ECO:0000256" key="2">
    <source>
        <dbReference type="SAM" id="Phobius"/>
    </source>
</evidence>
<feature type="transmembrane region" description="Helical" evidence="2">
    <location>
        <begin position="132"/>
        <end position="154"/>
    </location>
</feature>
<dbReference type="Pfam" id="PF06197">
    <property type="entry name" value="DUF998"/>
    <property type="match status" value="1"/>
</dbReference>
<keyword evidence="2" id="KW-0472">Membrane</keyword>
<feature type="transmembrane region" description="Helical" evidence="2">
    <location>
        <begin position="38"/>
        <end position="57"/>
    </location>
</feature>
<organism evidence="3 4">
    <name type="scientific">Amycolatopsis vancoresmycina DSM 44592</name>
    <dbReference type="NCBI Taxonomy" id="1292037"/>
    <lineage>
        <taxon>Bacteria</taxon>
        <taxon>Bacillati</taxon>
        <taxon>Actinomycetota</taxon>
        <taxon>Actinomycetes</taxon>
        <taxon>Pseudonocardiales</taxon>
        <taxon>Pseudonocardiaceae</taxon>
        <taxon>Amycolatopsis</taxon>
    </lineage>
</organism>
<keyword evidence="2" id="KW-1133">Transmembrane helix</keyword>
<keyword evidence="2" id="KW-0812">Transmembrane</keyword>
<reference evidence="3 4" key="1">
    <citation type="submission" date="2013-02" db="EMBL/GenBank/DDBJ databases">
        <title>Draft genome sequence of Amycolatopsis vancoresmycina strain DSM 44592T.</title>
        <authorList>
            <person name="Kumar S."/>
            <person name="Kaur N."/>
            <person name="Kaur C."/>
            <person name="Raghava G.P.S."/>
            <person name="Mayilraj S."/>
        </authorList>
    </citation>
    <scope>NUCLEOTIDE SEQUENCE [LARGE SCALE GENOMIC DNA]</scope>
    <source>
        <strain evidence="3 4">DSM 44592</strain>
    </source>
</reference>
<dbReference type="Proteomes" id="UP000014139">
    <property type="component" value="Unassembled WGS sequence"/>
</dbReference>
<dbReference type="InterPro" id="IPR009339">
    <property type="entry name" value="DUF998"/>
</dbReference>
<sequence length="225" mass="24110">MGTWPPMDLSEPPEAAMTTATRSPQSTLVHSYLFLRRAIGLIGLALPFVLILGKQLSQGGGPASSLSSYYYTDLRDVLVGAMCAAGVFLLAYYGHDRVDNLVSSVAGIGAIGLALFPTTPDHDVTPWDRTSGVLHLAFAAVFFLSLAYFCLRLFPHDGEQPEKFGALYRACGGVILACLVLIALAKYLGLTPSLHPALWLEAVAVEAFGVAWLVKGRTMEPRSVP</sequence>
<feature type="transmembrane region" description="Helical" evidence="2">
    <location>
        <begin position="197"/>
        <end position="214"/>
    </location>
</feature>
<dbReference type="PATRIC" id="fig|1292037.4.peg.4435"/>
<accession>R1HRA0</accession>
<protein>
    <recommendedName>
        <fullName evidence="5">DUF998 domain-containing protein</fullName>
    </recommendedName>
</protein>
<keyword evidence="4" id="KW-1185">Reference proteome</keyword>
<gene>
    <name evidence="3" type="ORF">H480_23397</name>
</gene>
<name>R1HRA0_9PSEU</name>
<feature type="transmembrane region" description="Helical" evidence="2">
    <location>
        <begin position="166"/>
        <end position="185"/>
    </location>
</feature>
<evidence type="ECO:0000313" key="4">
    <source>
        <dbReference type="Proteomes" id="UP000014139"/>
    </source>
</evidence>
<dbReference type="EMBL" id="AOUO01000341">
    <property type="protein sequence ID" value="EOD66075.1"/>
    <property type="molecule type" value="Genomic_DNA"/>
</dbReference>